<sequence length="92" mass="9987">MVEIQFEEPPAVPGAVRRPRGEHAEIAAELRKAPGQWALVGLQPTAKSAGSVSYAIRTAKLLAYDPPGSFEAVARTVDGEHRLYVRFMGDAR</sequence>
<organism evidence="1 2">
    <name type="scientific">Streptomyces halobius</name>
    <dbReference type="NCBI Taxonomy" id="2879846"/>
    <lineage>
        <taxon>Bacteria</taxon>
        <taxon>Bacillati</taxon>
        <taxon>Actinomycetota</taxon>
        <taxon>Actinomycetes</taxon>
        <taxon>Kitasatosporales</taxon>
        <taxon>Streptomycetaceae</taxon>
        <taxon>Streptomyces</taxon>
    </lineage>
</organism>
<keyword evidence="2" id="KW-1185">Reference proteome</keyword>
<reference evidence="1" key="1">
    <citation type="submission" date="2021-10" db="EMBL/GenBank/DDBJ databases">
        <title>Streptomyces nigrumlapis sp.nov.,an antimicrobial producing actinobacterium isolated from Black Gobi rocks.</title>
        <authorList>
            <person name="Wen Y."/>
            <person name="Zhang W."/>
            <person name="Liu X.G."/>
        </authorList>
    </citation>
    <scope>NUCLEOTIDE SEQUENCE</scope>
    <source>
        <strain evidence="1">ST13-2-2</strain>
    </source>
</reference>
<name>A0ABY4M1K4_9ACTN</name>
<dbReference type="EMBL" id="CP086322">
    <property type="protein sequence ID" value="UQA91617.1"/>
    <property type="molecule type" value="Genomic_DNA"/>
</dbReference>
<dbReference type="RefSeq" id="WP_248862425.1">
    <property type="nucleotide sequence ID" value="NZ_CP086322.1"/>
</dbReference>
<proteinExistence type="predicted"/>
<dbReference type="Proteomes" id="UP000830115">
    <property type="component" value="Chromosome"/>
</dbReference>
<evidence type="ECO:0000313" key="1">
    <source>
        <dbReference type="EMBL" id="UQA91617.1"/>
    </source>
</evidence>
<protein>
    <submittedName>
        <fullName evidence="1">Uncharacterized protein</fullName>
    </submittedName>
</protein>
<evidence type="ECO:0000313" key="2">
    <source>
        <dbReference type="Proteomes" id="UP000830115"/>
    </source>
</evidence>
<accession>A0ABY4M1K4</accession>
<gene>
    <name evidence="1" type="ORF">K9S39_06875</name>
</gene>